<name>A0AAW8YHJ8_PEDAC</name>
<sequence length="496" mass="56424">MGIIQIKNLSYSYDQQVSPLFEKVNLEIDARWKLGLIGRNGRGKTTLLKILRGQVPYQGQVNTDLQFNYFPAKVPNPQAPLEKVLMEITQRDYSNFWEVEREMDRIGLPNELLARPYDELSPGQRTKAQLAAMFANAGAFQLIDEPTNHLDDEGRQRLADYLKRKQGFIVVSHDRDFLNQVIDHVIAIDRAQITSLHGNYTTWATERQREDERERRTKETLQKEVKQLSKAAHQKQNWSMATEREKAGAPDKGFVGHKAAKIMKRATTIQARAEAKVADKQRLLKNIEIEAELQLNYNPPRLPVNASLLTVDQLVVSRGKGPLNQPISFNLKAGERIVLQGPNGVGKSTLIAAILGNPELRTTGSVNLRNGLKVSYLPQAFDALSGDLASFAQAKGVELQDLLATLRKLGFEREMFTQRIEQMSMGQKRKVALARALCEPAHLYIWDEPLNYLDVITREQIQQLILRVRPPMLLIDHDREFVRQVNTKLLEVKTRV</sequence>
<feature type="domain" description="ABC transporter" evidence="4">
    <location>
        <begin position="4"/>
        <end position="215"/>
    </location>
</feature>
<reference evidence="5" key="2">
    <citation type="submission" date="2023-10" db="EMBL/GenBank/DDBJ databases">
        <authorList>
            <person name="Khurajog B."/>
        </authorList>
    </citation>
    <scope>NUCLEOTIDE SEQUENCE</scope>
    <source>
        <strain evidence="5">BF9</strain>
    </source>
</reference>
<dbReference type="NCBIfam" id="NF000355">
    <property type="entry name" value="ribo_prot_ABC_F"/>
    <property type="match status" value="1"/>
</dbReference>
<keyword evidence="2" id="KW-0547">Nucleotide-binding</keyword>
<organism evidence="5 6">
    <name type="scientific">Pediococcus acidilactici</name>
    <dbReference type="NCBI Taxonomy" id="1254"/>
    <lineage>
        <taxon>Bacteria</taxon>
        <taxon>Bacillati</taxon>
        <taxon>Bacillota</taxon>
        <taxon>Bacilli</taxon>
        <taxon>Lactobacillales</taxon>
        <taxon>Lactobacillaceae</taxon>
        <taxon>Pediococcus</taxon>
        <taxon>Pediococcus acidilactici group</taxon>
    </lineage>
</organism>
<proteinExistence type="predicted"/>
<gene>
    <name evidence="5" type="primary">abc-f</name>
    <name evidence="5" type="ORF">R0G89_04575</name>
</gene>
<dbReference type="InterPro" id="IPR017871">
    <property type="entry name" value="ABC_transporter-like_CS"/>
</dbReference>
<dbReference type="Pfam" id="PF00005">
    <property type="entry name" value="ABC_tran"/>
    <property type="match status" value="2"/>
</dbReference>
<dbReference type="GO" id="GO:0016887">
    <property type="term" value="F:ATP hydrolysis activity"/>
    <property type="evidence" value="ECO:0007669"/>
    <property type="project" value="InterPro"/>
</dbReference>
<reference evidence="5" key="1">
    <citation type="journal article" date="2023" name="PeerJ">
        <title>Selection and evaluation of lactic acid bacteria from chicken feces in Thailand as potential probiotics.</title>
        <authorList>
            <person name="Khurajog B."/>
            <person name="Disastra Y."/>
            <person name="Lawwyne L.D."/>
            <person name="Sirichokchatchawan W."/>
            <person name="Niyomtham W."/>
            <person name="Yindee J."/>
            <person name="Hampson D.J."/>
            <person name="Prapasarakul N."/>
        </authorList>
    </citation>
    <scope>NUCLEOTIDE SEQUENCE</scope>
    <source>
        <strain evidence="5">BF9</strain>
    </source>
</reference>
<evidence type="ECO:0000313" key="5">
    <source>
        <dbReference type="EMBL" id="MDV2621006.1"/>
    </source>
</evidence>
<comment type="caution">
    <text evidence="5">The sequence shown here is derived from an EMBL/GenBank/DDBJ whole genome shotgun (WGS) entry which is preliminary data.</text>
</comment>
<evidence type="ECO:0000256" key="1">
    <source>
        <dbReference type="ARBA" id="ARBA00022737"/>
    </source>
</evidence>
<dbReference type="RefSeq" id="WP_008841980.1">
    <property type="nucleotide sequence ID" value="NZ_CP050079.1"/>
</dbReference>
<dbReference type="PROSITE" id="PS00211">
    <property type="entry name" value="ABC_TRANSPORTER_1"/>
    <property type="match status" value="1"/>
</dbReference>
<dbReference type="InterPro" id="IPR027417">
    <property type="entry name" value="P-loop_NTPase"/>
</dbReference>
<dbReference type="PANTHER" id="PTHR19211">
    <property type="entry name" value="ATP-BINDING TRANSPORT PROTEIN-RELATED"/>
    <property type="match status" value="1"/>
</dbReference>
<dbReference type="InterPro" id="IPR003439">
    <property type="entry name" value="ABC_transporter-like_ATP-bd"/>
</dbReference>
<evidence type="ECO:0000256" key="2">
    <source>
        <dbReference type="ARBA" id="ARBA00022741"/>
    </source>
</evidence>
<dbReference type="AlphaFoldDB" id="A0AAW8YHJ8"/>
<evidence type="ECO:0000313" key="6">
    <source>
        <dbReference type="Proteomes" id="UP001280897"/>
    </source>
</evidence>
<feature type="domain" description="ABC transporter" evidence="4">
    <location>
        <begin position="309"/>
        <end position="496"/>
    </location>
</feature>
<accession>A0AAW8YHJ8</accession>
<keyword evidence="3" id="KW-0067">ATP-binding</keyword>
<dbReference type="InterPro" id="IPR003593">
    <property type="entry name" value="AAA+_ATPase"/>
</dbReference>
<dbReference type="InterPro" id="IPR050611">
    <property type="entry name" value="ABCF"/>
</dbReference>
<dbReference type="EMBL" id="JAWJAV010000002">
    <property type="protein sequence ID" value="MDV2621006.1"/>
    <property type="molecule type" value="Genomic_DNA"/>
</dbReference>
<dbReference type="SUPFAM" id="SSF52540">
    <property type="entry name" value="P-loop containing nucleoside triphosphate hydrolases"/>
    <property type="match status" value="2"/>
</dbReference>
<dbReference type="GeneID" id="57364898"/>
<dbReference type="SMART" id="SM00382">
    <property type="entry name" value="AAA"/>
    <property type="match status" value="2"/>
</dbReference>
<dbReference type="Gene3D" id="3.40.50.300">
    <property type="entry name" value="P-loop containing nucleotide triphosphate hydrolases"/>
    <property type="match status" value="2"/>
</dbReference>
<dbReference type="PANTHER" id="PTHR19211:SF14">
    <property type="entry name" value="ATP-BINDING CASSETTE SUB-FAMILY F MEMBER 1"/>
    <property type="match status" value="1"/>
</dbReference>
<dbReference type="PROSITE" id="PS50893">
    <property type="entry name" value="ABC_TRANSPORTER_2"/>
    <property type="match status" value="2"/>
</dbReference>
<evidence type="ECO:0000256" key="3">
    <source>
        <dbReference type="ARBA" id="ARBA00022840"/>
    </source>
</evidence>
<dbReference type="CDD" id="cd03221">
    <property type="entry name" value="ABCF_EF-3"/>
    <property type="match status" value="2"/>
</dbReference>
<dbReference type="GO" id="GO:0005524">
    <property type="term" value="F:ATP binding"/>
    <property type="evidence" value="ECO:0007669"/>
    <property type="project" value="UniProtKB-KW"/>
</dbReference>
<protein>
    <submittedName>
        <fullName evidence="5">ABC-F type ribosomal protection protein</fullName>
    </submittedName>
</protein>
<evidence type="ECO:0000259" key="4">
    <source>
        <dbReference type="PROSITE" id="PS50893"/>
    </source>
</evidence>
<keyword evidence="1" id="KW-0677">Repeat</keyword>
<dbReference type="Proteomes" id="UP001280897">
    <property type="component" value="Unassembled WGS sequence"/>
</dbReference>